<evidence type="ECO:0000256" key="1">
    <source>
        <dbReference type="ARBA" id="ARBA00009922"/>
    </source>
</evidence>
<evidence type="ECO:0000256" key="13">
    <source>
        <dbReference type="SAM" id="MobiDB-lite"/>
    </source>
</evidence>
<dbReference type="PROSITE" id="PS51217">
    <property type="entry name" value="UVRD_HELICASE_CTER"/>
    <property type="match status" value="1"/>
</dbReference>
<keyword evidence="7" id="KW-0413">Isomerase</keyword>
<keyword evidence="2 12" id="KW-0547">Nucleotide-binding</keyword>
<evidence type="ECO:0000259" key="14">
    <source>
        <dbReference type="PROSITE" id="PS51198"/>
    </source>
</evidence>
<sequence length="778" mass="86864">MSDPFHYDDPLNDAVPAVSPATAPAAQRFTYFDGLNEVQREAVETLDGPVLVLAGAGTGKTRVLTTRLAHLLMTRRASPFQVLAVTFTNKAAREMRERVGALIGTPTEGWWMGTFHALAARILRRHAELVGLKGNFTILDSDDQIRLVKQLLKAENIDDKKWPARAVLGVIERWKDRALTPDKLKPQDGGDMAGGRVVQLYRTYQERLQSLNACDFGDLLLHNITLFQANPEVLAEYQQRFRYLLVDEYQDTNVAQYLWLRLLAQKHKNICCVGDDDQSIYGWRGAEVGNILRFENDFPGAKVIRLEQNYRSTGHILAAAAGVISNNQGRLGKTLWTRSDHGERVKVRALWDGEEEARWIGEEIEALQRAKVPLSQIAVLVRAGFQTREFEERFITLGLPYRVVGGPRFYERQEIRDAMAYLRIVVQPDDDLAFERIINVPKRGVGPATIQQLYQLARARGIPLTEATWQLVQTDELKPKMRTTLRNLMTDFDRWRTLGASTPHTELAQMVLDESGYTDMWKVDKTPEAPGRLENLKELVAAMGEFENLAGFMEHVSLVMDNAEASGTEMVSVMTLHGAKGLEFDYVFLPGWEDGLFPSQRSMDDTGIAGLEEERRLAYVGLTRARRRAHVSHAANRRMHGSWVTAIPSRFVGELPEQHIETDAAPGLSAAPAPTFGGAGGFGSSFGGFRDFGGGFGSRPQRQPPGPRTGPVIEGSAFEVAPRRRPDQPLKRGMRVFHQKFGYGTVKAVDGDKLEIDFEQAGTKKVLDSFVVPAEKAG</sequence>
<keyword evidence="5 12" id="KW-0067">ATP-binding</keyword>
<evidence type="ECO:0000256" key="5">
    <source>
        <dbReference type="ARBA" id="ARBA00022840"/>
    </source>
</evidence>
<protein>
    <recommendedName>
        <fullName evidence="9">DNA 3'-5' helicase</fullName>
        <ecNumber evidence="9">5.6.2.4</ecNumber>
    </recommendedName>
    <alternativeName>
        <fullName evidence="10">DNA 3'-5' helicase II</fullName>
    </alternativeName>
</protein>
<dbReference type="Proteomes" id="UP000595197">
    <property type="component" value="Chromosome"/>
</dbReference>
<dbReference type="InterPro" id="IPR014017">
    <property type="entry name" value="DNA_helicase_UvrD-like_C"/>
</dbReference>
<feature type="binding site" evidence="12">
    <location>
        <begin position="54"/>
        <end position="61"/>
    </location>
    <ligand>
        <name>ATP</name>
        <dbReference type="ChEBI" id="CHEBI:30616"/>
    </ligand>
</feature>
<dbReference type="PROSITE" id="PS51198">
    <property type="entry name" value="UVRD_HELICASE_ATP_BIND"/>
    <property type="match status" value="1"/>
</dbReference>
<dbReference type="EMBL" id="CP067420">
    <property type="protein sequence ID" value="QQP87910.1"/>
    <property type="molecule type" value="Genomic_DNA"/>
</dbReference>
<feature type="domain" description="UvrD-like helicase ATP-binding" evidence="14">
    <location>
        <begin position="33"/>
        <end position="313"/>
    </location>
</feature>
<feature type="domain" description="UvrD-like helicase C-terminal" evidence="15">
    <location>
        <begin position="314"/>
        <end position="581"/>
    </location>
</feature>
<evidence type="ECO:0000256" key="12">
    <source>
        <dbReference type="PROSITE-ProRule" id="PRU00560"/>
    </source>
</evidence>
<gene>
    <name evidence="16" type="ORF">IGS68_17755</name>
</gene>
<dbReference type="Pfam" id="PF13361">
    <property type="entry name" value="UvrD_C"/>
    <property type="match status" value="1"/>
</dbReference>
<accession>A0ABX7B0Q6</accession>
<evidence type="ECO:0000256" key="2">
    <source>
        <dbReference type="ARBA" id="ARBA00022741"/>
    </source>
</evidence>
<evidence type="ECO:0000256" key="6">
    <source>
        <dbReference type="ARBA" id="ARBA00023125"/>
    </source>
</evidence>
<name>A0ABX7B0Q6_9PROT</name>
<dbReference type="SUPFAM" id="SSF52540">
    <property type="entry name" value="P-loop containing nucleoside triphosphate hydrolases"/>
    <property type="match status" value="1"/>
</dbReference>
<dbReference type="CDD" id="cd18807">
    <property type="entry name" value="SF1_C_UvrD"/>
    <property type="match status" value="1"/>
</dbReference>
<keyword evidence="6" id="KW-0238">DNA-binding</keyword>
<keyword evidence="3 12" id="KW-0378">Hydrolase</keyword>
<evidence type="ECO:0000256" key="4">
    <source>
        <dbReference type="ARBA" id="ARBA00022806"/>
    </source>
</evidence>
<dbReference type="Pfam" id="PF00580">
    <property type="entry name" value="UvrD-helicase"/>
    <property type="match status" value="1"/>
</dbReference>
<evidence type="ECO:0000313" key="16">
    <source>
        <dbReference type="EMBL" id="QQP87910.1"/>
    </source>
</evidence>
<dbReference type="InterPro" id="IPR014016">
    <property type="entry name" value="UvrD-like_ATP-bd"/>
</dbReference>
<dbReference type="Gene3D" id="1.10.10.160">
    <property type="match status" value="1"/>
</dbReference>
<evidence type="ECO:0000256" key="7">
    <source>
        <dbReference type="ARBA" id="ARBA00023235"/>
    </source>
</evidence>
<keyword evidence="4 12" id="KW-0347">Helicase</keyword>
<dbReference type="Gene3D" id="3.40.50.300">
    <property type="entry name" value="P-loop containing nucleotide triphosphate hydrolases"/>
    <property type="match status" value="2"/>
</dbReference>
<dbReference type="EC" id="5.6.2.4" evidence="9"/>
<evidence type="ECO:0000256" key="3">
    <source>
        <dbReference type="ARBA" id="ARBA00022801"/>
    </source>
</evidence>
<dbReference type="RefSeq" id="WP_201072072.1">
    <property type="nucleotide sequence ID" value="NZ_CP067420.1"/>
</dbReference>
<evidence type="ECO:0000256" key="10">
    <source>
        <dbReference type="ARBA" id="ARBA00034923"/>
    </source>
</evidence>
<dbReference type="InterPro" id="IPR000212">
    <property type="entry name" value="DNA_helicase_UvrD/REP"/>
</dbReference>
<evidence type="ECO:0000259" key="15">
    <source>
        <dbReference type="PROSITE" id="PS51217"/>
    </source>
</evidence>
<evidence type="ECO:0000313" key="17">
    <source>
        <dbReference type="Proteomes" id="UP000595197"/>
    </source>
</evidence>
<keyword evidence="17" id="KW-1185">Reference proteome</keyword>
<feature type="region of interest" description="Disordered" evidence="13">
    <location>
        <begin position="693"/>
        <end position="714"/>
    </location>
</feature>
<organism evidence="16 17">
    <name type="scientific">Skermanella cutis</name>
    <dbReference type="NCBI Taxonomy" id="2775420"/>
    <lineage>
        <taxon>Bacteria</taxon>
        <taxon>Pseudomonadati</taxon>
        <taxon>Pseudomonadota</taxon>
        <taxon>Alphaproteobacteria</taxon>
        <taxon>Rhodospirillales</taxon>
        <taxon>Azospirillaceae</taxon>
        <taxon>Skermanella</taxon>
    </lineage>
</organism>
<dbReference type="PANTHER" id="PTHR11070">
    <property type="entry name" value="UVRD / RECB / PCRA DNA HELICASE FAMILY MEMBER"/>
    <property type="match status" value="1"/>
</dbReference>
<evidence type="ECO:0000256" key="8">
    <source>
        <dbReference type="ARBA" id="ARBA00034617"/>
    </source>
</evidence>
<comment type="catalytic activity">
    <reaction evidence="11">
        <text>ATP + H2O = ADP + phosphate + H(+)</text>
        <dbReference type="Rhea" id="RHEA:13065"/>
        <dbReference type="ChEBI" id="CHEBI:15377"/>
        <dbReference type="ChEBI" id="CHEBI:15378"/>
        <dbReference type="ChEBI" id="CHEBI:30616"/>
        <dbReference type="ChEBI" id="CHEBI:43474"/>
        <dbReference type="ChEBI" id="CHEBI:456216"/>
        <dbReference type="EC" id="5.6.2.4"/>
    </reaction>
</comment>
<dbReference type="InterPro" id="IPR013986">
    <property type="entry name" value="DExx_box_DNA_helicase_dom_sf"/>
</dbReference>
<evidence type="ECO:0000256" key="9">
    <source>
        <dbReference type="ARBA" id="ARBA00034808"/>
    </source>
</evidence>
<dbReference type="Gene3D" id="1.10.486.10">
    <property type="entry name" value="PCRA, domain 4"/>
    <property type="match status" value="1"/>
</dbReference>
<dbReference type="CDD" id="cd17932">
    <property type="entry name" value="DEXQc_UvrD"/>
    <property type="match status" value="1"/>
</dbReference>
<dbReference type="PANTHER" id="PTHR11070:SF2">
    <property type="entry name" value="ATP-DEPENDENT DNA HELICASE SRS2"/>
    <property type="match status" value="1"/>
</dbReference>
<dbReference type="InterPro" id="IPR027417">
    <property type="entry name" value="P-loop_NTPase"/>
</dbReference>
<proteinExistence type="inferred from homology"/>
<reference evidence="16" key="1">
    <citation type="submission" date="2021-02" db="EMBL/GenBank/DDBJ databases">
        <title>Skermanella TT6 skin isolate.</title>
        <authorList>
            <person name="Lee K."/>
            <person name="Ganzorig M."/>
        </authorList>
    </citation>
    <scope>NUCLEOTIDE SEQUENCE</scope>
    <source>
        <strain evidence="16">TT6</strain>
    </source>
</reference>
<comment type="similarity">
    <text evidence="1">Belongs to the helicase family. UvrD subfamily.</text>
</comment>
<evidence type="ECO:0000256" key="11">
    <source>
        <dbReference type="ARBA" id="ARBA00048988"/>
    </source>
</evidence>
<comment type="catalytic activity">
    <reaction evidence="8">
        <text>Couples ATP hydrolysis with the unwinding of duplex DNA by translocating in the 3'-5' direction.</text>
        <dbReference type="EC" id="5.6.2.4"/>
    </reaction>
</comment>